<sequence length="53" mass="5710">MSSNLAAVVRITTKRRAVWRACAACGDLAALAPRETHCPPCCEQATTPRRRAA</sequence>
<comment type="caution">
    <text evidence="1">The sequence shown here is derived from an EMBL/GenBank/DDBJ whole genome shotgun (WGS) entry which is preliminary data.</text>
</comment>
<dbReference type="EMBL" id="BAAALT010000026">
    <property type="protein sequence ID" value="GAA1790782.1"/>
    <property type="molecule type" value="Genomic_DNA"/>
</dbReference>
<name>A0ABN2LJH9_9ACTN</name>
<dbReference type="Proteomes" id="UP001500218">
    <property type="component" value="Unassembled WGS sequence"/>
</dbReference>
<evidence type="ECO:0000313" key="1">
    <source>
        <dbReference type="EMBL" id="GAA1790782.1"/>
    </source>
</evidence>
<proteinExistence type="predicted"/>
<protein>
    <recommendedName>
        <fullName evidence="3">DUF35 domain-containing protein</fullName>
    </recommendedName>
</protein>
<evidence type="ECO:0000313" key="2">
    <source>
        <dbReference type="Proteomes" id="UP001500218"/>
    </source>
</evidence>
<keyword evidence="2" id="KW-1185">Reference proteome</keyword>
<gene>
    <name evidence="1" type="ORF">GCM10009682_11000</name>
</gene>
<organism evidence="1 2">
    <name type="scientific">Luedemannella flava</name>
    <dbReference type="NCBI Taxonomy" id="349316"/>
    <lineage>
        <taxon>Bacteria</taxon>
        <taxon>Bacillati</taxon>
        <taxon>Actinomycetota</taxon>
        <taxon>Actinomycetes</taxon>
        <taxon>Micromonosporales</taxon>
        <taxon>Micromonosporaceae</taxon>
        <taxon>Luedemannella</taxon>
    </lineage>
</organism>
<reference evidence="1 2" key="1">
    <citation type="journal article" date="2019" name="Int. J. Syst. Evol. Microbiol.">
        <title>The Global Catalogue of Microorganisms (GCM) 10K type strain sequencing project: providing services to taxonomists for standard genome sequencing and annotation.</title>
        <authorList>
            <consortium name="The Broad Institute Genomics Platform"/>
            <consortium name="The Broad Institute Genome Sequencing Center for Infectious Disease"/>
            <person name="Wu L."/>
            <person name="Ma J."/>
        </authorList>
    </citation>
    <scope>NUCLEOTIDE SEQUENCE [LARGE SCALE GENOMIC DNA]</scope>
    <source>
        <strain evidence="1 2">JCM 13250</strain>
    </source>
</reference>
<evidence type="ECO:0008006" key="3">
    <source>
        <dbReference type="Google" id="ProtNLM"/>
    </source>
</evidence>
<accession>A0ABN2LJH9</accession>